<dbReference type="RefSeq" id="WP_276234936.1">
    <property type="nucleotide sequence ID" value="NZ_CP119802.1"/>
</dbReference>
<dbReference type="InterPro" id="IPR013216">
    <property type="entry name" value="Methyltransf_11"/>
</dbReference>
<dbReference type="CDD" id="cd02440">
    <property type="entry name" value="AdoMet_MTases"/>
    <property type="match status" value="1"/>
</dbReference>
<sequence length="185" mass="19510">MGFHTFDADRAAVLDDPARFAYCSAEELYALLAPAPDATVADIGSGTGLYTDRVAAFVGRVRAVDVQPEMHDRYRENGVPDNVDLVTAEAADLPFADGELDGVVSTFTFHEFADEGALAELRRVLAPGARVAVADWSGAGAGADGPPLGERFSAAEAESMLADAGFDVGPTSERRETFTLGARRN</sequence>
<dbReference type="Proteomes" id="UP001596398">
    <property type="component" value="Unassembled WGS sequence"/>
</dbReference>
<evidence type="ECO:0000259" key="1">
    <source>
        <dbReference type="Pfam" id="PF08241"/>
    </source>
</evidence>
<dbReference type="PANTHER" id="PTHR43591:SF110">
    <property type="entry name" value="RHODANESE DOMAIN-CONTAINING PROTEIN"/>
    <property type="match status" value="1"/>
</dbReference>
<dbReference type="EMBL" id="JBHTAP010000001">
    <property type="protein sequence ID" value="MFC7233945.1"/>
    <property type="molecule type" value="Genomic_DNA"/>
</dbReference>
<name>A0ABD5ZKU2_9EURY</name>
<dbReference type="PANTHER" id="PTHR43591">
    <property type="entry name" value="METHYLTRANSFERASE"/>
    <property type="match status" value="1"/>
</dbReference>
<dbReference type="SUPFAM" id="SSF53335">
    <property type="entry name" value="S-adenosyl-L-methionine-dependent methyltransferases"/>
    <property type="match status" value="1"/>
</dbReference>
<dbReference type="Gene3D" id="3.40.50.150">
    <property type="entry name" value="Vaccinia Virus protein VP39"/>
    <property type="match status" value="1"/>
</dbReference>
<proteinExistence type="predicted"/>
<gene>
    <name evidence="2" type="ORF">ACFQJ4_01310</name>
</gene>
<keyword evidence="2" id="KW-0808">Transferase</keyword>
<dbReference type="Pfam" id="PF08241">
    <property type="entry name" value="Methyltransf_11"/>
    <property type="match status" value="1"/>
</dbReference>
<dbReference type="InterPro" id="IPR029063">
    <property type="entry name" value="SAM-dependent_MTases_sf"/>
</dbReference>
<organism evidence="2 3">
    <name type="scientific">Halosegnis marinus</name>
    <dbReference type="NCBI Taxonomy" id="3034023"/>
    <lineage>
        <taxon>Archaea</taxon>
        <taxon>Methanobacteriati</taxon>
        <taxon>Methanobacteriota</taxon>
        <taxon>Stenosarchaea group</taxon>
        <taxon>Halobacteria</taxon>
        <taxon>Halobacteriales</taxon>
        <taxon>Natronomonadaceae</taxon>
        <taxon>Halosegnis</taxon>
    </lineage>
</organism>
<dbReference type="AlphaFoldDB" id="A0ABD5ZKU2"/>
<keyword evidence="2" id="KW-0489">Methyltransferase</keyword>
<evidence type="ECO:0000313" key="3">
    <source>
        <dbReference type="Proteomes" id="UP001596398"/>
    </source>
</evidence>
<reference evidence="2 3" key="1">
    <citation type="journal article" date="2019" name="Int. J. Syst. Evol. Microbiol.">
        <title>The Global Catalogue of Microorganisms (GCM) 10K type strain sequencing project: providing services to taxonomists for standard genome sequencing and annotation.</title>
        <authorList>
            <consortium name="The Broad Institute Genomics Platform"/>
            <consortium name="The Broad Institute Genome Sequencing Center for Infectious Disease"/>
            <person name="Wu L."/>
            <person name="Ma J."/>
        </authorList>
    </citation>
    <scope>NUCLEOTIDE SEQUENCE [LARGE SCALE GENOMIC DNA]</scope>
    <source>
        <strain evidence="2 3">DT85</strain>
    </source>
</reference>
<dbReference type="EC" id="2.1.1.-" evidence="2"/>
<evidence type="ECO:0000313" key="2">
    <source>
        <dbReference type="EMBL" id="MFC7233945.1"/>
    </source>
</evidence>
<keyword evidence="3" id="KW-1185">Reference proteome</keyword>
<dbReference type="GeneID" id="79265607"/>
<accession>A0ABD5ZKU2</accession>
<dbReference type="GO" id="GO:0008168">
    <property type="term" value="F:methyltransferase activity"/>
    <property type="evidence" value="ECO:0007669"/>
    <property type="project" value="UniProtKB-KW"/>
</dbReference>
<feature type="domain" description="Methyltransferase type 11" evidence="1">
    <location>
        <begin position="42"/>
        <end position="132"/>
    </location>
</feature>
<protein>
    <submittedName>
        <fullName evidence="2">Class I SAM-dependent methyltransferase</fullName>
        <ecNumber evidence="2">2.1.1.-</ecNumber>
    </submittedName>
</protein>
<dbReference type="GO" id="GO:0032259">
    <property type="term" value="P:methylation"/>
    <property type="evidence" value="ECO:0007669"/>
    <property type="project" value="UniProtKB-KW"/>
</dbReference>
<comment type="caution">
    <text evidence="2">The sequence shown here is derived from an EMBL/GenBank/DDBJ whole genome shotgun (WGS) entry which is preliminary data.</text>
</comment>